<protein>
    <recommendedName>
        <fullName evidence="2">UbiC transcription regulator-associated domain-containing protein</fullName>
    </recommendedName>
</protein>
<dbReference type="SUPFAM" id="SSF64288">
    <property type="entry name" value="Chorismate lyase-like"/>
    <property type="match status" value="1"/>
</dbReference>
<organism evidence="3 4">
    <name type="scientific">Streptomyces cheonanensis</name>
    <dbReference type="NCBI Taxonomy" id="312720"/>
    <lineage>
        <taxon>Bacteria</taxon>
        <taxon>Bacillati</taxon>
        <taxon>Actinomycetota</taxon>
        <taxon>Actinomycetes</taxon>
        <taxon>Kitasatosporales</taxon>
        <taxon>Streptomycetaceae</taxon>
        <taxon>Streptomyces</taxon>
    </lineage>
</organism>
<feature type="domain" description="UbiC transcription regulator-associated" evidence="2">
    <location>
        <begin position="31"/>
        <end position="172"/>
    </location>
</feature>
<dbReference type="PANTHER" id="PTHR44846:SF17">
    <property type="entry name" value="GNTR-FAMILY TRANSCRIPTIONAL REGULATOR"/>
    <property type="match status" value="1"/>
</dbReference>
<dbReference type="RefSeq" id="WP_346069272.1">
    <property type="nucleotide sequence ID" value="NZ_BAAANQ010000001.1"/>
</dbReference>
<feature type="region of interest" description="Disordered" evidence="1">
    <location>
        <begin position="1"/>
        <end position="20"/>
    </location>
</feature>
<evidence type="ECO:0000313" key="4">
    <source>
        <dbReference type="Proteomes" id="UP001403094"/>
    </source>
</evidence>
<dbReference type="InterPro" id="IPR050679">
    <property type="entry name" value="Bact_HTH_transcr_reg"/>
</dbReference>
<dbReference type="EMBL" id="BAAANQ010000001">
    <property type="protein sequence ID" value="GAA2040101.1"/>
    <property type="molecule type" value="Genomic_DNA"/>
</dbReference>
<evidence type="ECO:0000256" key="1">
    <source>
        <dbReference type="SAM" id="MobiDB-lite"/>
    </source>
</evidence>
<evidence type="ECO:0000313" key="3">
    <source>
        <dbReference type="EMBL" id="GAA2040101.1"/>
    </source>
</evidence>
<dbReference type="InterPro" id="IPR011663">
    <property type="entry name" value="UTRA"/>
</dbReference>
<dbReference type="SMART" id="SM00866">
    <property type="entry name" value="UTRA"/>
    <property type="match status" value="1"/>
</dbReference>
<dbReference type="InterPro" id="IPR028978">
    <property type="entry name" value="Chorismate_lyase_/UTRA_dom_sf"/>
</dbReference>
<gene>
    <name evidence="3" type="ORF">GCM10009757_01460</name>
</gene>
<dbReference type="PANTHER" id="PTHR44846">
    <property type="entry name" value="MANNOSYL-D-GLYCERATE TRANSPORT/METABOLISM SYSTEM REPRESSOR MNGR-RELATED"/>
    <property type="match status" value="1"/>
</dbReference>
<dbReference type="Gene3D" id="3.40.1410.10">
    <property type="entry name" value="Chorismate lyase-like"/>
    <property type="match status" value="1"/>
</dbReference>
<dbReference type="Proteomes" id="UP001403094">
    <property type="component" value="Unassembled WGS sequence"/>
</dbReference>
<evidence type="ECO:0000259" key="2">
    <source>
        <dbReference type="SMART" id="SM00866"/>
    </source>
</evidence>
<sequence length="182" mass="19075">MTDGDHRARASAPYLGAGQGQGDVWAEDAAARGRRGTQTIVRAGKAAAPDEVAGALGLPAGAVVVERQRLIHLDGRTVQSTRTYWPVAVAGGTVLLGTRKIKGGAVALLAGLGYTAHLVREDVRARMPDEDERAVLGLGPRDPVLHLVRQTLDAGGVPFQVDVSVFAAPTQRLRYELRVGGG</sequence>
<comment type="caution">
    <text evidence="3">The sequence shown here is derived from an EMBL/GenBank/DDBJ whole genome shotgun (WGS) entry which is preliminary data.</text>
</comment>
<accession>A0ABP5G4I2</accession>
<reference evidence="4" key="1">
    <citation type="journal article" date="2019" name="Int. J. Syst. Evol. Microbiol.">
        <title>The Global Catalogue of Microorganisms (GCM) 10K type strain sequencing project: providing services to taxonomists for standard genome sequencing and annotation.</title>
        <authorList>
            <consortium name="The Broad Institute Genomics Platform"/>
            <consortium name="The Broad Institute Genome Sequencing Center for Infectious Disease"/>
            <person name="Wu L."/>
            <person name="Ma J."/>
        </authorList>
    </citation>
    <scope>NUCLEOTIDE SEQUENCE [LARGE SCALE GENOMIC DNA]</scope>
    <source>
        <strain evidence="4">JCM 14549</strain>
    </source>
</reference>
<keyword evidence="4" id="KW-1185">Reference proteome</keyword>
<name>A0ABP5G4I2_9ACTN</name>
<dbReference type="Pfam" id="PF07702">
    <property type="entry name" value="UTRA"/>
    <property type="match status" value="1"/>
</dbReference>
<proteinExistence type="predicted"/>